<dbReference type="InterPro" id="IPR027604">
    <property type="entry name" value="W_rSAM_matur"/>
</dbReference>
<dbReference type="SFLD" id="SFLDF00570">
    <property type="entry name" value="tungsten_cofactor_oxidoreducas"/>
    <property type="match status" value="1"/>
</dbReference>
<dbReference type="CDD" id="cd21121">
    <property type="entry name" value="SPASM_Cmo-like"/>
    <property type="match status" value="1"/>
</dbReference>
<dbReference type="GO" id="GO:0051536">
    <property type="term" value="F:iron-sulfur cluster binding"/>
    <property type="evidence" value="ECO:0007669"/>
    <property type="project" value="UniProtKB-KW"/>
</dbReference>
<evidence type="ECO:0000256" key="5">
    <source>
        <dbReference type="ARBA" id="ARBA00023004"/>
    </source>
</evidence>
<dbReference type="InterPro" id="IPR013785">
    <property type="entry name" value="Aldolase_TIM"/>
</dbReference>
<dbReference type="InterPro" id="IPR023885">
    <property type="entry name" value="4Fe4S-binding_SPASM_dom"/>
</dbReference>
<evidence type="ECO:0000256" key="4">
    <source>
        <dbReference type="ARBA" id="ARBA00022723"/>
    </source>
</evidence>
<dbReference type="InterPro" id="IPR007197">
    <property type="entry name" value="rSAM"/>
</dbReference>
<dbReference type="SFLD" id="SFLDG01387">
    <property type="entry name" value="BtrN-like_SPASM_domain_contain"/>
    <property type="match status" value="1"/>
</dbReference>
<evidence type="ECO:0000313" key="9">
    <source>
        <dbReference type="Proteomes" id="UP000278149"/>
    </source>
</evidence>
<evidence type="ECO:0000256" key="1">
    <source>
        <dbReference type="ARBA" id="ARBA00001966"/>
    </source>
</evidence>
<comment type="caution">
    <text evidence="8">The sequence shown here is derived from an EMBL/GenBank/DDBJ whole genome shotgun (WGS) entry which is preliminary data.</text>
</comment>
<reference evidence="8 9" key="1">
    <citation type="submission" date="2018-10" db="EMBL/GenBank/DDBJ databases">
        <title>Co-occurring genomic capacity for anaerobic methane metabolism and dissimilatory sulfite reduction discovered in the Korarchaeota.</title>
        <authorList>
            <person name="Mckay L.J."/>
            <person name="Dlakic M."/>
            <person name="Fields M.W."/>
            <person name="Delmont T.O."/>
            <person name="Eren A.M."/>
            <person name="Jay Z.J."/>
            <person name="Klingelsmith K.B."/>
            <person name="Rusch D.B."/>
            <person name="Inskeep W.P."/>
        </authorList>
    </citation>
    <scope>NUCLEOTIDE SEQUENCE [LARGE SCALE GENOMIC DNA]</scope>
    <source>
        <strain evidence="8 9">WS</strain>
    </source>
</reference>
<dbReference type="PROSITE" id="PS51918">
    <property type="entry name" value="RADICAL_SAM"/>
    <property type="match status" value="1"/>
</dbReference>
<dbReference type="Gene3D" id="3.20.20.70">
    <property type="entry name" value="Aldolase class I"/>
    <property type="match status" value="1"/>
</dbReference>
<dbReference type="PANTHER" id="PTHR11228">
    <property type="entry name" value="RADICAL SAM DOMAIN PROTEIN"/>
    <property type="match status" value="1"/>
</dbReference>
<keyword evidence="2" id="KW-0004">4Fe-4S</keyword>
<gene>
    <name evidence="8" type="ORF">D9Q81_00895</name>
</gene>
<organism evidence="8 9">
    <name type="scientific">Candidatus Korarchaeum cryptofilum</name>
    <dbReference type="NCBI Taxonomy" id="498846"/>
    <lineage>
        <taxon>Archaea</taxon>
        <taxon>Thermoproteota</taxon>
        <taxon>Candidatus Korarchaeia</taxon>
        <taxon>Candidatus Korarchaeales</taxon>
        <taxon>Candidatus Korarchaeaceae</taxon>
        <taxon>Candidatus Korarchaeum</taxon>
    </lineage>
</organism>
<dbReference type="AlphaFoldDB" id="A0A3R9PS47"/>
<dbReference type="FunFam" id="3.20.20.70:FF:000502">
    <property type="entry name" value="Radical SAM domain protein"/>
    <property type="match status" value="1"/>
</dbReference>
<comment type="cofactor">
    <cofactor evidence="1">
        <name>[4Fe-4S] cluster</name>
        <dbReference type="ChEBI" id="CHEBI:49883"/>
    </cofactor>
</comment>
<dbReference type="Pfam" id="PF13186">
    <property type="entry name" value="SPASM"/>
    <property type="match status" value="1"/>
</dbReference>
<evidence type="ECO:0000313" key="8">
    <source>
        <dbReference type="EMBL" id="RSN70595.1"/>
    </source>
</evidence>
<keyword evidence="4" id="KW-0479">Metal-binding</keyword>
<keyword evidence="6" id="KW-0411">Iron-sulfur</keyword>
<dbReference type="GO" id="GO:0046872">
    <property type="term" value="F:metal ion binding"/>
    <property type="evidence" value="ECO:0007669"/>
    <property type="project" value="UniProtKB-KW"/>
</dbReference>
<keyword evidence="3" id="KW-0949">S-adenosyl-L-methionine</keyword>
<feature type="domain" description="Radical SAM core" evidence="7">
    <location>
        <begin position="14"/>
        <end position="218"/>
    </location>
</feature>
<dbReference type="EMBL" id="RCOR01000006">
    <property type="protein sequence ID" value="RSN70595.1"/>
    <property type="molecule type" value="Genomic_DNA"/>
</dbReference>
<evidence type="ECO:0000256" key="3">
    <source>
        <dbReference type="ARBA" id="ARBA00022691"/>
    </source>
</evidence>
<evidence type="ECO:0000256" key="2">
    <source>
        <dbReference type="ARBA" id="ARBA00022485"/>
    </source>
</evidence>
<dbReference type="CDD" id="cd01335">
    <property type="entry name" value="Radical_SAM"/>
    <property type="match status" value="1"/>
</dbReference>
<dbReference type="InterPro" id="IPR050377">
    <property type="entry name" value="Radical_SAM_PqqE_MftC-like"/>
</dbReference>
<dbReference type="SUPFAM" id="SSF102114">
    <property type="entry name" value="Radical SAM enzymes"/>
    <property type="match status" value="1"/>
</dbReference>
<evidence type="ECO:0000256" key="6">
    <source>
        <dbReference type="ARBA" id="ARBA00023014"/>
    </source>
</evidence>
<dbReference type="Proteomes" id="UP000278149">
    <property type="component" value="Unassembled WGS sequence"/>
</dbReference>
<evidence type="ECO:0000259" key="7">
    <source>
        <dbReference type="PROSITE" id="PS51918"/>
    </source>
</evidence>
<dbReference type="RefSeq" id="WP_125740532.1">
    <property type="nucleotide sequence ID" value="NZ_RCOR01000006.1"/>
</dbReference>
<dbReference type="SFLD" id="SFLDS00029">
    <property type="entry name" value="Radical_SAM"/>
    <property type="match status" value="1"/>
</dbReference>
<sequence length="362" mass="41673">MRIRIKGGYFIPDLETPKEAHIELTNECNLNCTICYRRWFERSGFMDSNLFEKILSELKDMGVKSVWFDGFGEPTFHPKFEEFSSMASRDFELNLVTNGTIIGSKLRCISENFKNVFVSLEASDPLLYSRVRGFEFERLNDTVRSLVKEGVRVWISTVLLKDTYEALPSLVRWASELGIRGILTSNLIPTSEKMSEEKLYGRVEVDHVSDVMRGSWILATSNNMKLLAPSFYYRSDRWCPFVEGDSLAITYEGDVSPCLFALHDYRAWIEGKEVQVRQISFGNLRERSLREIWFSEDYVIFRSFVKLSNYPSCHDCPAWEGCGISESNEYDCWGNSPSCSFCPYYRGVVRCPTGHAVRGLLS</sequence>
<dbReference type="InterPro" id="IPR034391">
    <property type="entry name" value="AdoMet-like_SPASM_containing"/>
</dbReference>
<name>A0A3R9PS47_9CREN</name>
<dbReference type="InterPro" id="IPR058240">
    <property type="entry name" value="rSAM_sf"/>
</dbReference>
<protein>
    <submittedName>
        <fullName evidence="8">Radical SAM protein</fullName>
    </submittedName>
</protein>
<dbReference type="Pfam" id="PF04055">
    <property type="entry name" value="Radical_SAM"/>
    <property type="match status" value="1"/>
</dbReference>
<keyword evidence="5" id="KW-0408">Iron</keyword>
<accession>A0A3R9PS47</accession>
<dbReference type="PANTHER" id="PTHR11228:SF34">
    <property type="entry name" value="TUNGSTEN-CONTAINING ALDEHYDE FERREDOXIN OXIDOREDUCTASE COFACTOR MODIFYING PROTEIN"/>
    <property type="match status" value="1"/>
</dbReference>
<dbReference type="SFLD" id="SFLDG01067">
    <property type="entry name" value="SPASM/twitch_domain_containing"/>
    <property type="match status" value="1"/>
</dbReference>
<dbReference type="GO" id="GO:0003824">
    <property type="term" value="F:catalytic activity"/>
    <property type="evidence" value="ECO:0007669"/>
    <property type="project" value="InterPro"/>
</dbReference>
<proteinExistence type="predicted"/>